<reference evidence="3" key="1">
    <citation type="submission" date="2019-05" db="EMBL/GenBank/DDBJ databases">
        <title>Candidatus Nanohalobium constans, a novel model system to study the DPANN nano-sized archaea: genomic and physiological characterization of a nanoarchaeon co-cultured with its chitinotrophic host.</title>
        <authorList>
            <person name="La Cono V."/>
            <person name="Arcadi E."/>
            <person name="Crisafi F."/>
            <person name="Denaro R."/>
            <person name="La Spada G."/>
            <person name="Messina E."/>
            <person name="Smedile F."/>
            <person name="Toshchakov S.V."/>
            <person name="Shevchenko M.A."/>
            <person name="Golyshin P.N."/>
            <person name="Golyshina O.V."/>
            <person name="Ferrer M."/>
            <person name="Rohde M."/>
            <person name="Mushegian A."/>
            <person name="Sorokin D.Y."/>
            <person name="Giuliano L."/>
            <person name="Yakimov M.M."/>
        </authorList>
    </citation>
    <scope>NUCLEOTIDE SEQUENCE [LARGE SCALE GENOMIC DNA]</scope>
    <source>
        <strain evidence="3">LC1Nh</strain>
    </source>
</reference>
<dbReference type="KEGG" id="ncon:LC1Nh_0948"/>
<dbReference type="RefSeq" id="WP_153550573.1">
    <property type="nucleotide sequence ID" value="NZ_CP040089.1"/>
</dbReference>
<accession>A0A5Q0UI14</accession>
<feature type="transmembrane region" description="Helical" evidence="1">
    <location>
        <begin position="12"/>
        <end position="28"/>
    </location>
</feature>
<gene>
    <name evidence="2" type="ORF">LC1Nh_0948</name>
</gene>
<name>A0A5Q0UI14_9ARCH</name>
<keyword evidence="1" id="KW-1133">Transmembrane helix</keyword>
<keyword evidence="3" id="KW-1185">Reference proteome</keyword>
<keyword evidence="1" id="KW-0812">Transmembrane</keyword>
<evidence type="ECO:0000256" key="1">
    <source>
        <dbReference type="SAM" id="Phobius"/>
    </source>
</evidence>
<evidence type="ECO:0000313" key="3">
    <source>
        <dbReference type="Proteomes" id="UP000377803"/>
    </source>
</evidence>
<protein>
    <submittedName>
        <fullName evidence="2">Uncharacterized protein</fullName>
    </submittedName>
</protein>
<sequence>MELNPIDSSHMLIATIFLLTLVTIHYQFSLNNIEGLGEVTTQWTRGEGLKSATMFKISNQDGELGSISKEDACSLNIGKELAAEYDKNSCGNSLVSNPVHGSTIRISEDKKSTLSAFWVSGAK</sequence>
<dbReference type="GeneID" id="42365340"/>
<keyword evidence="1" id="KW-0472">Membrane</keyword>
<dbReference type="AlphaFoldDB" id="A0A5Q0UI14"/>
<organism evidence="2 3">
    <name type="scientific">Candidatus Nanohalobium constans</name>
    <dbReference type="NCBI Taxonomy" id="2565781"/>
    <lineage>
        <taxon>Archaea</taxon>
        <taxon>Candidatus Nanohalarchaeota</taxon>
        <taxon>Candidatus Nanohalobia</taxon>
        <taxon>Candidatus Nanohalobiales</taxon>
        <taxon>Candidatus Nanohalobiaceae</taxon>
        <taxon>Candidatus Nanohalobium</taxon>
    </lineage>
</organism>
<evidence type="ECO:0000313" key="2">
    <source>
        <dbReference type="EMBL" id="QGA80830.1"/>
    </source>
</evidence>
<dbReference type="EMBL" id="CP040089">
    <property type="protein sequence ID" value="QGA80830.1"/>
    <property type="molecule type" value="Genomic_DNA"/>
</dbReference>
<dbReference type="Proteomes" id="UP000377803">
    <property type="component" value="Chromosome"/>
</dbReference>
<proteinExistence type="predicted"/>